<feature type="region of interest" description="Disordered" evidence="1">
    <location>
        <begin position="1028"/>
        <end position="1061"/>
    </location>
</feature>
<proteinExistence type="predicted"/>
<evidence type="ECO:0000256" key="1">
    <source>
        <dbReference type="SAM" id="MobiDB-lite"/>
    </source>
</evidence>
<dbReference type="Gene3D" id="3.40.50.300">
    <property type="entry name" value="P-loop containing nucleotide triphosphate hydrolases"/>
    <property type="match status" value="1"/>
</dbReference>
<dbReference type="EMBL" id="QNRR01000002">
    <property type="protein sequence ID" value="RBP46026.1"/>
    <property type="molecule type" value="Genomic_DNA"/>
</dbReference>
<keyword evidence="3" id="KW-1185">Reference proteome</keyword>
<evidence type="ECO:0000313" key="2">
    <source>
        <dbReference type="EMBL" id="RBP46026.1"/>
    </source>
</evidence>
<protein>
    <recommendedName>
        <fullName evidence="4">NACHT domain-containing protein</fullName>
    </recommendedName>
</protein>
<dbReference type="RefSeq" id="WP_113957578.1">
    <property type="nucleotide sequence ID" value="NZ_QNRR01000002.1"/>
</dbReference>
<evidence type="ECO:0008006" key="4">
    <source>
        <dbReference type="Google" id="ProtNLM"/>
    </source>
</evidence>
<accession>A0A366HRB5</accession>
<gene>
    <name evidence="2" type="ORF">DES53_102412</name>
</gene>
<dbReference type="Proteomes" id="UP000253426">
    <property type="component" value="Unassembled WGS sequence"/>
</dbReference>
<comment type="caution">
    <text evidence="2">The sequence shown here is derived from an EMBL/GenBank/DDBJ whole genome shotgun (WGS) entry which is preliminary data.</text>
</comment>
<reference evidence="2 3" key="1">
    <citation type="submission" date="2018-06" db="EMBL/GenBank/DDBJ databases">
        <title>Genomic Encyclopedia of Type Strains, Phase IV (KMG-IV): sequencing the most valuable type-strain genomes for metagenomic binning, comparative biology and taxonomic classification.</title>
        <authorList>
            <person name="Goeker M."/>
        </authorList>
    </citation>
    <scope>NUCLEOTIDE SEQUENCE [LARGE SCALE GENOMIC DNA]</scope>
    <source>
        <strain evidence="2 3">DSM 25532</strain>
    </source>
</reference>
<evidence type="ECO:0000313" key="3">
    <source>
        <dbReference type="Proteomes" id="UP000253426"/>
    </source>
</evidence>
<dbReference type="OrthoDB" id="9147056at2"/>
<dbReference type="InterPro" id="IPR027417">
    <property type="entry name" value="P-loop_NTPase"/>
</dbReference>
<feature type="compositionally biased region" description="Polar residues" evidence="1">
    <location>
        <begin position="1038"/>
        <end position="1048"/>
    </location>
</feature>
<name>A0A366HRB5_9BACT</name>
<dbReference type="SUPFAM" id="SSF52540">
    <property type="entry name" value="P-loop containing nucleoside triphosphate hydrolases"/>
    <property type="match status" value="1"/>
</dbReference>
<organism evidence="2 3">
    <name type="scientific">Roseimicrobium gellanilyticum</name>
    <dbReference type="NCBI Taxonomy" id="748857"/>
    <lineage>
        <taxon>Bacteria</taxon>
        <taxon>Pseudomonadati</taxon>
        <taxon>Verrucomicrobiota</taxon>
        <taxon>Verrucomicrobiia</taxon>
        <taxon>Verrucomicrobiales</taxon>
        <taxon>Verrucomicrobiaceae</taxon>
        <taxon>Roseimicrobium</taxon>
    </lineage>
</organism>
<sequence>METPNYAEALNQFHAELSGIASRAVASEKASAKLQARLHGGVLGSHFHNQIDISNAVPRPRLRSAIKEWWDQEKIGVAVLQGEEGAGKTWVAADFAGNLAGDLPVVFWLDSLAWRQAANIEEVVHMAAESLFMPGDRRIHSVAKKVFQRWHDAVLLILDGANERGAWKAAEGLLYDYHQHGPELRSKLRLLFTSRPLLHRPGAGGKFWGNSEIIDVEPFDETEFAAALATFAPDLAPEALSEGIRKLASVPRYFQLCLRLRDRLSSLSHLTRDVLLLAELEAKLERRDPQWIDLHEELGSTPSEILSHLAKRIGWPEKETKSIATAELRQHLPGLDKARADLCEQRIFVTADWSETVLNSDHLVLGWALVIQRVTELQGTDRNSDQLCEHVQQMLEPAASNDHKARAVHLALLLTFLQPRFTCIQARTALFRLWALHHNNSLNVESLDFFVSNDLHSYIDAVEAFFREHLPGKFETLLITPLATRWRIGDDVKSPLKPILERWLRFVFPGDATGSKDGNEVPPSQLVAAQSPEQLRLSYAAIGIISFRPDTALLPALIDCHLSEEFCYFEQGTAEYPARFPIKSSTEPLGLLARWHLGESALKALAHPARDLPVESEEWQNLRSFARLWRMVKWPTLLGDAEDIFENGSDRGDSALFSEFRKVLDPTNTPRRNLIGLGLVGRLAMRRDLPLLTSDEIEEVVAMAEAAGVLQNVVPLPNSRDEHILDDLFPYLARYRRDVAMKALRLRWQAAIEGPNPDRSVIGLDECIPPTDPDGVLVQAALGLRQDPTNQNDFYHAAARFTELILCDGSTNDLRTWLRATETLTLPRLGSSYIGLLPLPMAFAELAPEGFDSIARHEFESALGTFENAPTANARKLASHWLLVFAYVLRKPSIEVGKWALELADRLKDLPEFRFPLFLIAARASDAELLEAAISHPVFVEFHFGFNAHRWGSALKADERPNLSWEAIRTYASFTSGGWLLYHCQMDEELRTWGRDLAAVALAAIPMESSSTPSDTLEIRVGSEGQYEGARLAPPSGEQRTWLSTSSPAWGGDRETNRPSATEADVAGKYDNLNGYVAKRRASSRRELAEFNAAGPLHHWSRIAIEEFVPWAEEFLRLAAAAGPAATMDIASFVDDVTISLLRLVPSAILDHQELWEPHPYVRVTSCEGAISRRTQVLWETTLNDFPVVRNKRRQMIFDTDSDEEILWQVLAAHAAGNLASIARFAHEWMFDGHAEVRALAVTLLAFQGDEDSLIRLAELRDGDPSFWVREHAVWASDVCTSEMACRERYLDILAAQSPEDIISTFIEIRPAFSPMVFAWIESEDLRTRLARQSPRNRVLIRLFWSHWCSVSSRSRNVSMGGRKLKEYCRGERLKDGVSSRMAPWWRLEP</sequence>